<sequence>MSLILLTTLGAGDYHEATYCWKDYPPHSTKLVSAALAQWFPEAEIKVLVTPLAVKKNGALLHELLPQHQPLPIANGETEEDSWNLFQTVADAIPEDAEVIFDVTHGFRSLPVVTLLALSYLRIVKKVSLRAVVYGAWQPGQETTPIFDLTAFVALLDWAQAAEQFLRTGDARPMTTLMSTPDVESLQDLKEPLEHISASLAFQRPIQTARNAQQLRKQIAKVKKQKLQHPVMSLMLDHIEDRFSGIAHGDDAFKDRHQQVIKSQYAQLRFYVRGGQYAQAIELAYEWMRSLQMWKLGRPQGQGLWLDAKRLKPDAMAQSDFKPMELWNEFFRVQEQVRLLRNAFAHFNEYKKEFNEELADPSALAQQVEHIILSLLPAAVRPLGLELEPPTAAEAKA</sequence>
<gene>
    <name evidence="1" type="ORF">GCM10017783_22860</name>
</gene>
<dbReference type="EMBL" id="BNAL01000037">
    <property type="protein sequence ID" value="GHG09777.1"/>
    <property type="molecule type" value="Genomic_DNA"/>
</dbReference>
<evidence type="ECO:0000313" key="1">
    <source>
        <dbReference type="EMBL" id="GHG09777.1"/>
    </source>
</evidence>
<reference evidence="2" key="1">
    <citation type="journal article" date="2019" name="Int. J. Syst. Evol. Microbiol.">
        <title>The Global Catalogue of Microorganisms (GCM) 10K type strain sequencing project: providing services to taxonomists for standard genome sequencing and annotation.</title>
        <authorList>
            <consortium name="The Broad Institute Genomics Platform"/>
            <consortium name="The Broad Institute Genome Sequencing Center for Infectious Disease"/>
            <person name="Wu L."/>
            <person name="Ma J."/>
        </authorList>
    </citation>
    <scope>NUCLEOTIDE SEQUENCE [LARGE SCALE GENOMIC DNA]</scope>
    <source>
        <strain evidence="2">CGMCC 1.18439</strain>
    </source>
</reference>
<organism evidence="1 2">
    <name type="scientific">Deinococcus piscis</name>
    <dbReference type="NCBI Taxonomy" id="394230"/>
    <lineage>
        <taxon>Bacteria</taxon>
        <taxon>Thermotogati</taxon>
        <taxon>Deinococcota</taxon>
        <taxon>Deinococci</taxon>
        <taxon>Deinococcales</taxon>
        <taxon>Deinococcaceae</taxon>
        <taxon>Deinococcus</taxon>
    </lineage>
</organism>
<dbReference type="Proteomes" id="UP000632154">
    <property type="component" value="Unassembled WGS sequence"/>
</dbReference>
<dbReference type="SUPFAM" id="SSF160980">
    <property type="entry name" value="SSO1389-like"/>
    <property type="match status" value="1"/>
</dbReference>
<proteinExistence type="predicted"/>
<comment type="caution">
    <text evidence="1">The sequence shown here is derived from an EMBL/GenBank/DDBJ whole genome shotgun (WGS) entry which is preliminary data.</text>
</comment>
<evidence type="ECO:0000313" key="2">
    <source>
        <dbReference type="Proteomes" id="UP000632154"/>
    </source>
</evidence>
<accession>A0ABQ3KEC0</accession>
<name>A0ABQ3KEC0_9DEIO</name>
<dbReference type="NCBIfam" id="TIGR02549">
    <property type="entry name" value="CRISPR_DxTHG"/>
    <property type="match status" value="1"/>
</dbReference>
<dbReference type="CDD" id="cd09732">
    <property type="entry name" value="Csx1_III-U"/>
    <property type="match status" value="1"/>
</dbReference>
<protein>
    <recommendedName>
        <fullName evidence="3">TIGR02221 family CRISPR-associated protein</fullName>
    </recommendedName>
</protein>
<dbReference type="InterPro" id="IPR011742">
    <property type="entry name" value="CRISPR-assoc_prot_TM1812"/>
</dbReference>
<dbReference type="InterPro" id="IPR013383">
    <property type="entry name" value="CRISPR-assoc_prot_DxTHG_CS"/>
</dbReference>
<keyword evidence="2" id="KW-1185">Reference proteome</keyword>
<evidence type="ECO:0008006" key="3">
    <source>
        <dbReference type="Google" id="ProtNLM"/>
    </source>
</evidence>
<dbReference type="NCBIfam" id="TIGR02221">
    <property type="entry name" value="cas_TM1812"/>
    <property type="match status" value="1"/>
</dbReference>